<name>A0ABU3QL46_9ACTN</name>
<keyword evidence="2" id="KW-1185">Reference proteome</keyword>
<evidence type="ECO:0000313" key="2">
    <source>
        <dbReference type="Proteomes" id="UP001250181"/>
    </source>
</evidence>
<sequence>MGRESKAVKVLVGEFGMKNKLRWRRLANIEYNPRKPYLWDDDPHDNIIYFFTRESELSLIASKYESMYDGNIFNSGYDLSKSKVSYIYKKHKAYSTKDFEYHHKYRVKKKRGRKRRASIRNDQLKYVEEFNEKTGRVLRGE</sequence>
<dbReference type="EMBL" id="JAWCTQ010000016">
    <property type="protein sequence ID" value="MDT9683454.1"/>
    <property type="molecule type" value="Genomic_DNA"/>
</dbReference>
<proteinExistence type="predicted"/>
<organism evidence="1 2">
    <name type="scientific">Streptomyces tamarix</name>
    <dbReference type="NCBI Taxonomy" id="3078565"/>
    <lineage>
        <taxon>Bacteria</taxon>
        <taxon>Bacillati</taxon>
        <taxon>Actinomycetota</taxon>
        <taxon>Actinomycetes</taxon>
        <taxon>Kitasatosporales</taxon>
        <taxon>Streptomycetaceae</taxon>
        <taxon>Streptomyces</taxon>
    </lineage>
</organism>
<dbReference type="RefSeq" id="WP_315878528.1">
    <property type="nucleotide sequence ID" value="NZ_JAWCTQ010000016.1"/>
</dbReference>
<protein>
    <submittedName>
        <fullName evidence="1">Uncharacterized protein</fullName>
    </submittedName>
</protein>
<comment type="caution">
    <text evidence="1">The sequence shown here is derived from an EMBL/GenBank/DDBJ whole genome shotgun (WGS) entry which is preliminary data.</text>
</comment>
<evidence type="ECO:0000313" key="1">
    <source>
        <dbReference type="EMBL" id="MDT9683454.1"/>
    </source>
</evidence>
<accession>A0ABU3QL46</accession>
<gene>
    <name evidence="1" type="ORF">RND61_15505</name>
</gene>
<dbReference type="Proteomes" id="UP001250181">
    <property type="component" value="Unassembled WGS sequence"/>
</dbReference>
<reference evidence="1 2" key="1">
    <citation type="submission" date="2023-09" db="EMBL/GenBank/DDBJ databases">
        <title>Streptomyces sp. nov.: A antagonism against Alternaria gaisen Producing Streptochlin, Isolated from Tamarix root soil.</title>
        <authorList>
            <person name="Chen Y."/>
        </authorList>
    </citation>
    <scope>NUCLEOTIDE SEQUENCE [LARGE SCALE GENOMIC DNA]</scope>
    <source>
        <strain evidence="1 2">TRM76323</strain>
    </source>
</reference>